<dbReference type="NCBIfam" id="TIGR01082">
    <property type="entry name" value="murC"/>
    <property type="match status" value="1"/>
</dbReference>
<dbReference type="SUPFAM" id="SSF51984">
    <property type="entry name" value="MurCD N-terminal domain"/>
    <property type="match status" value="1"/>
</dbReference>
<keyword evidence="12 14" id="KW-0961">Cell wall biogenesis/degradation</keyword>
<dbReference type="Pfam" id="PF08245">
    <property type="entry name" value="Mur_ligase_M"/>
    <property type="match status" value="1"/>
</dbReference>
<evidence type="ECO:0000313" key="19">
    <source>
        <dbReference type="EMBL" id="SPD73630.1"/>
    </source>
</evidence>
<comment type="similarity">
    <text evidence="14">Belongs to the MurCDEF family.</text>
</comment>
<dbReference type="EMBL" id="OJIN01000103">
    <property type="protein sequence ID" value="SPD73630.1"/>
    <property type="molecule type" value="Genomic_DNA"/>
</dbReference>
<dbReference type="PANTHER" id="PTHR43445:SF3">
    <property type="entry name" value="UDP-N-ACETYLMURAMATE--L-ALANINE LIGASE"/>
    <property type="match status" value="1"/>
</dbReference>
<dbReference type="GO" id="GO:0071555">
    <property type="term" value="P:cell wall organization"/>
    <property type="evidence" value="ECO:0007669"/>
    <property type="project" value="UniProtKB-KW"/>
</dbReference>
<dbReference type="InterPro" id="IPR000713">
    <property type="entry name" value="Mur_ligase_N"/>
</dbReference>
<dbReference type="InterPro" id="IPR004101">
    <property type="entry name" value="Mur_ligase_C"/>
</dbReference>
<evidence type="ECO:0000256" key="14">
    <source>
        <dbReference type="HAMAP-Rule" id="MF_00046"/>
    </source>
</evidence>
<evidence type="ECO:0000256" key="1">
    <source>
        <dbReference type="ARBA" id="ARBA00004496"/>
    </source>
</evidence>
<dbReference type="SUPFAM" id="SSF53244">
    <property type="entry name" value="MurD-like peptide ligases, peptide-binding domain"/>
    <property type="match status" value="1"/>
</dbReference>
<evidence type="ECO:0000256" key="6">
    <source>
        <dbReference type="ARBA" id="ARBA00022618"/>
    </source>
</evidence>
<evidence type="ECO:0000259" key="16">
    <source>
        <dbReference type="Pfam" id="PF01225"/>
    </source>
</evidence>
<evidence type="ECO:0000259" key="17">
    <source>
        <dbReference type="Pfam" id="PF02875"/>
    </source>
</evidence>
<dbReference type="EC" id="6.3.2.8" evidence="3 14"/>
<evidence type="ECO:0000256" key="9">
    <source>
        <dbReference type="ARBA" id="ARBA00022960"/>
    </source>
</evidence>
<evidence type="ECO:0000256" key="8">
    <source>
        <dbReference type="ARBA" id="ARBA00022840"/>
    </source>
</evidence>
<dbReference type="UniPathway" id="UPA00219"/>
<dbReference type="GO" id="GO:0005524">
    <property type="term" value="F:ATP binding"/>
    <property type="evidence" value="ECO:0007669"/>
    <property type="project" value="UniProtKB-UniRule"/>
</dbReference>
<dbReference type="Gene3D" id="3.90.190.20">
    <property type="entry name" value="Mur ligase, C-terminal domain"/>
    <property type="match status" value="1"/>
</dbReference>
<dbReference type="InterPro" id="IPR050061">
    <property type="entry name" value="MurCDEF_pg_biosynth"/>
</dbReference>
<comment type="function">
    <text evidence="14">Cell wall formation.</text>
</comment>
<evidence type="ECO:0000259" key="18">
    <source>
        <dbReference type="Pfam" id="PF08245"/>
    </source>
</evidence>
<dbReference type="AlphaFoldDB" id="A0A445MVW8"/>
<accession>A0A445MVW8</accession>
<feature type="binding site" evidence="14">
    <location>
        <begin position="114"/>
        <end position="120"/>
    </location>
    <ligand>
        <name>ATP</name>
        <dbReference type="ChEBI" id="CHEBI:30616"/>
    </ligand>
</feature>
<reference evidence="19" key="1">
    <citation type="submission" date="2018-01" db="EMBL/GenBank/DDBJ databases">
        <authorList>
            <person name="Regsiter A."/>
            <person name="William W."/>
        </authorList>
    </citation>
    <scope>NUCLEOTIDE SEQUENCE</scope>
    <source>
        <strain evidence="19">TRIP AH-1</strain>
    </source>
</reference>
<keyword evidence="9 14" id="KW-0133">Cell shape</keyword>
<protein>
    <recommendedName>
        <fullName evidence="3 14">UDP-N-acetylmuramate--L-alanine ligase</fullName>
        <ecNumber evidence="3 14">6.3.2.8</ecNumber>
    </recommendedName>
    <alternativeName>
        <fullName evidence="14">UDP-N-acetylmuramoyl-L-alanine synthetase</fullName>
    </alternativeName>
</protein>
<dbReference type="GO" id="GO:0008763">
    <property type="term" value="F:UDP-N-acetylmuramate-L-alanine ligase activity"/>
    <property type="evidence" value="ECO:0007669"/>
    <property type="project" value="UniProtKB-UniRule"/>
</dbReference>
<dbReference type="GO" id="GO:0009252">
    <property type="term" value="P:peptidoglycan biosynthetic process"/>
    <property type="evidence" value="ECO:0007669"/>
    <property type="project" value="UniProtKB-UniRule"/>
</dbReference>
<comment type="catalytic activity">
    <reaction evidence="13 14">
        <text>UDP-N-acetyl-alpha-D-muramate + L-alanine + ATP = UDP-N-acetyl-alpha-D-muramoyl-L-alanine + ADP + phosphate + H(+)</text>
        <dbReference type="Rhea" id="RHEA:23372"/>
        <dbReference type="ChEBI" id="CHEBI:15378"/>
        <dbReference type="ChEBI" id="CHEBI:30616"/>
        <dbReference type="ChEBI" id="CHEBI:43474"/>
        <dbReference type="ChEBI" id="CHEBI:57972"/>
        <dbReference type="ChEBI" id="CHEBI:70757"/>
        <dbReference type="ChEBI" id="CHEBI:83898"/>
        <dbReference type="ChEBI" id="CHEBI:456216"/>
        <dbReference type="EC" id="6.3.2.8"/>
    </reaction>
</comment>
<keyword evidence="15" id="KW-1133">Transmembrane helix</keyword>
<keyword evidence="11 14" id="KW-0131">Cell cycle</keyword>
<keyword evidence="5 14" id="KW-0436">Ligase</keyword>
<feature type="transmembrane region" description="Helical" evidence="15">
    <location>
        <begin position="12"/>
        <end position="32"/>
    </location>
</feature>
<keyword evidence="6 14" id="KW-0132">Cell division</keyword>
<dbReference type="GO" id="GO:0005737">
    <property type="term" value="C:cytoplasm"/>
    <property type="evidence" value="ECO:0007669"/>
    <property type="project" value="UniProtKB-SubCell"/>
</dbReference>
<evidence type="ECO:0000256" key="10">
    <source>
        <dbReference type="ARBA" id="ARBA00022984"/>
    </source>
</evidence>
<evidence type="ECO:0000256" key="7">
    <source>
        <dbReference type="ARBA" id="ARBA00022741"/>
    </source>
</evidence>
<evidence type="ECO:0000256" key="13">
    <source>
        <dbReference type="ARBA" id="ARBA00047833"/>
    </source>
</evidence>
<dbReference type="Pfam" id="PF02875">
    <property type="entry name" value="Mur_ligase_C"/>
    <property type="match status" value="1"/>
</dbReference>
<evidence type="ECO:0000256" key="4">
    <source>
        <dbReference type="ARBA" id="ARBA00022490"/>
    </source>
</evidence>
<name>A0A445MVW8_9BACT</name>
<gene>
    <name evidence="14 19" type="primary">murC</name>
    <name evidence="19" type="ORF">PITCH_A1910036</name>
</gene>
<keyword evidence="4 14" id="KW-0963">Cytoplasm</keyword>
<keyword evidence="7 14" id="KW-0547">Nucleotide-binding</keyword>
<dbReference type="GO" id="GO:0008360">
    <property type="term" value="P:regulation of cell shape"/>
    <property type="evidence" value="ECO:0007669"/>
    <property type="project" value="UniProtKB-KW"/>
</dbReference>
<feature type="domain" description="Mur ligase N-terminal catalytic" evidence="16">
    <location>
        <begin position="9"/>
        <end position="108"/>
    </location>
</feature>
<dbReference type="InterPro" id="IPR036565">
    <property type="entry name" value="Mur-like_cat_sf"/>
</dbReference>
<dbReference type="InterPro" id="IPR005758">
    <property type="entry name" value="UDP-N-AcMur_Ala_ligase_MurC"/>
</dbReference>
<evidence type="ECO:0000256" key="5">
    <source>
        <dbReference type="ARBA" id="ARBA00022598"/>
    </source>
</evidence>
<organism evidence="19">
    <name type="scientific">uncultured Desulfobacterium sp</name>
    <dbReference type="NCBI Taxonomy" id="201089"/>
    <lineage>
        <taxon>Bacteria</taxon>
        <taxon>Pseudomonadati</taxon>
        <taxon>Thermodesulfobacteriota</taxon>
        <taxon>Desulfobacteria</taxon>
        <taxon>Desulfobacterales</taxon>
        <taxon>Desulfobacteriaceae</taxon>
        <taxon>Desulfobacterium</taxon>
        <taxon>environmental samples</taxon>
    </lineage>
</organism>
<dbReference type="InterPro" id="IPR036615">
    <property type="entry name" value="Mur_ligase_C_dom_sf"/>
</dbReference>
<dbReference type="SUPFAM" id="SSF53623">
    <property type="entry name" value="MurD-like peptide ligases, catalytic domain"/>
    <property type="match status" value="1"/>
</dbReference>
<keyword evidence="8 14" id="KW-0067">ATP-binding</keyword>
<keyword evidence="10 14" id="KW-0573">Peptidoglycan synthesis</keyword>
<dbReference type="HAMAP" id="MF_00046">
    <property type="entry name" value="MurC"/>
    <property type="match status" value="1"/>
</dbReference>
<comment type="subcellular location">
    <subcellularLocation>
        <location evidence="1 14">Cytoplasm</location>
    </subcellularLocation>
</comment>
<feature type="domain" description="Mur ligase central" evidence="18">
    <location>
        <begin position="112"/>
        <end position="291"/>
    </location>
</feature>
<dbReference type="Gene3D" id="3.40.1190.10">
    <property type="entry name" value="Mur-like, catalytic domain"/>
    <property type="match status" value="1"/>
</dbReference>
<evidence type="ECO:0000256" key="2">
    <source>
        <dbReference type="ARBA" id="ARBA00004752"/>
    </source>
</evidence>
<evidence type="ECO:0000256" key="15">
    <source>
        <dbReference type="SAM" id="Phobius"/>
    </source>
</evidence>
<keyword evidence="15" id="KW-0812">Transmembrane</keyword>
<evidence type="ECO:0000256" key="3">
    <source>
        <dbReference type="ARBA" id="ARBA00012211"/>
    </source>
</evidence>
<comment type="pathway">
    <text evidence="2 14">Cell wall biogenesis; peptidoglycan biosynthesis.</text>
</comment>
<proteinExistence type="inferred from homology"/>
<evidence type="ECO:0000256" key="11">
    <source>
        <dbReference type="ARBA" id="ARBA00023306"/>
    </source>
</evidence>
<dbReference type="Gene3D" id="3.40.50.720">
    <property type="entry name" value="NAD(P)-binding Rossmann-like Domain"/>
    <property type="match status" value="1"/>
</dbReference>
<dbReference type="PANTHER" id="PTHR43445">
    <property type="entry name" value="UDP-N-ACETYLMURAMATE--L-ALANINE LIGASE-RELATED"/>
    <property type="match status" value="1"/>
</dbReference>
<keyword evidence="15" id="KW-0472">Membrane</keyword>
<dbReference type="GO" id="GO:0051301">
    <property type="term" value="P:cell division"/>
    <property type="evidence" value="ECO:0007669"/>
    <property type="project" value="UniProtKB-KW"/>
</dbReference>
<dbReference type="InterPro" id="IPR013221">
    <property type="entry name" value="Mur_ligase_cen"/>
</dbReference>
<feature type="domain" description="Mur ligase C-terminal" evidence="17">
    <location>
        <begin position="314"/>
        <end position="445"/>
    </location>
</feature>
<sequence>MKRFGKTKHAHFIGIGGIGMSGIAELLINLGYRVSGSDQKDTAVTRRLAGLGGRIFKGHKGDQVDDADVVVYSSAVGPDNPEILEAKDRYIPVIPRAEMLSELMRLKYGIAIAGAHGKTTTTSMVASILTCGNMDPTVVIGGRLDIWGGSNAKLGQGDILVAEADESDGSFLALSPTIAVVTNIDHEHMNHYGTMDAVRETFVNFINKIPFYGTAMLCLDNEEIQGIIPRLKKKYLTYGMTSQADLKARDIEKKELEVSFEVIFKDQSMGRITVGMPGEHNVLNALAATAVGLELDLDIEVIKNGLKTLGGLARRFQIKGEFDDMLIMDDYGHHPTEIMATLKTAKECWPEKRLIVLFQPHRYTRTKDVYDKFVISFNEADVLIVAPIYAAGEDKIAGVTSEWLSQGIREHGHKKVITCSNQQEILPALTSVAKAGDLIFTLGAGNIYLEGERFLNQLAKGS</sequence>
<dbReference type="Pfam" id="PF01225">
    <property type="entry name" value="Mur_ligase"/>
    <property type="match status" value="1"/>
</dbReference>
<evidence type="ECO:0000256" key="12">
    <source>
        <dbReference type="ARBA" id="ARBA00023316"/>
    </source>
</evidence>